<dbReference type="Pfam" id="PF03711">
    <property type="entry name" value="OKR_DC_1_C"/>
    <property type="match status" value="1"/>
</dbReference>
<gene>
    <name evidence="8" type="ORF">UFOPK3684_00387</name>
</gene>
<dbReference type="EMBL" id="CAFBMZ010000018">
    <property type="protein sequence ID" value="CAB4920847.1"/>
    <property type="molecule type" value="Genomic_DNA"/>
</dbReference>
<evidence type="ECO:0000256" key="5">
    <source>
        <dbReference type="ARBA" id="ARBA00023239"/>
    </source>
</evidence>
<dbReference type="SUPFAM" id="SSF55904">
    <property type="entry name" value="Ornithine decarboxylase C-terminal domain"/>
    <property type="match status" value="1"/>
</dbReference>
<dbReference type="Gene3D" id="3.40.640.10">
    <property type="entry name" value="Type I PLP-dependent aspartate aminotransferase-like (Major domain)"/>
    <property type="match status" value="1"/>
</dbReference>
<sequence length="477" mass="50680">MSSLRVCAPLLDAYLSYFENKHLPFTIPGHKQRASRLDAGLGAVVDSDTPLYGGLDEIKLTNQVLKKAEALAASLWGADYARFSTGGSTHANQAIILALGKPGDKVALSRTAHRSVLSALVLAGLEPIWLTPQIDSATGVPIGIPVEEFEKIIDQKPIALLLTEPGYLGTLSDLPELINAAHKHEIPVVVDAAWGGHFGFSHSVPNHCLALGADALITSTHKALPGYSASALLIAQGRLLNLDRIEQSFETTHTTSPAGAPLASIDGCRALLQIRGEELISNLVRNVESFKNQVQSNFDVPIFLNATDFPAGRFDPTKIVLRTSQLGASGVEIEKALQAQSIRVEMADNDTVVFLATLADSSCEFDELAHSLISILLNLRQAPRATATSLSWSVVPSVAISMRDAYFAETEMVSAKNAVGRISADLIAPYPPGVAVVAPGEILTLAILDGLAKTKAAGVRIAYATDSTLTNYRVVKG</sequence>
<dbReference type="InterPro" id="IPR015421">
    <property type="entry name" value="PyrdxlP-dep_Trfase_major"/>
</dbReference>
<dbReference type="Pfam" id="PF01276">
    <property type="entry name" value="OKR_DC_1"/>
    <property type="match status" value="1"/>
</dbReference>
<comment type="similarity">
    <text evidence="2">Belongs to the Orn/Lys/Arg decarboxylase class-I family.</text>
</comment>
<keyword evidence="3" id="KW-0210">Decarboxylase</keyword>
<dbReference type="InterPro" id="IPR052357">
    <property type="entry name" value="Orn_Lys_Arg_decarboxylase-I"/>
</dbReference>
<organism evidence="8">
    <name type="scientific">freshwater metagenome</name>
    <dbReference type="NCBI Taxonomy" id="449393"/>
    <lineage>
        <taxon>unclassified sequences</taxon>
        <taxon>metagenomes</taxon>
        <taxon>ecological metagenomes</taxon>
    </lineage>
</organism>
<evidence type="ECO:0000256" key="3">
    <source>
        <dbReference type="ARBA" id="ARBA00022793"/>
    </source>
</evidence>
<dbReference type="Gene3D" id="3.90.100.10">
    <property type="entry name" value="Orn/Lys/Arg decarboxylase, C-terminal domain"/>
    <property type="match status" value="1"/>
</dbReference>
<evidence type="ECO:0000259" key="7">
    <source>
        <dbReference type="Pfam" id="PF03711"/>
    </source>
</evidence>
<dbReference type="InterPro" id="IPR036633">
    <property type="entry name" value="Prn/Lys/Arg_de-COase_C_sf"/>
</dbReference>
<keyword evidence="5" id="KW-0456">Lyase</keyword>
<dbReference type="PANTHER" id="PTHR43277:SF4">
    <property type="entry name" value="ARGININE DECARBOXYLASE"/>
    <property type="match status" value="1"/>
</dbReference>
<feature type="domain" description="Orn/Lys/Arg decarboxylase C-terminal" evidence="7">
    <location>
        <begin position="396"/>
        <end position="443"/>
    </location>
</feature>
<evidence type="ECO:0000256" key="4">
    <source>
        <dbReference type="ARBA" id="ARBA00022898"/>
    </source>
</evidence>
<dbReference type="InterPro" id="IPR015424">
    <property type="entry name" value="PyrdxlP-dep_Trfase"/>
</dbReference>
<reference evidence="8" key="1">
    <citation type="submission" date="2020-05" db="EMBL/GenBank/DDBJ databases">
        <authorList>
            <person name="Chiriac C."/>
            <person name="Salcher M."/>
            <person name="Ghai R."/>
            <person name="Kavagutti S V."/>
        </authorList>
    </citation>
    <scope>NUCLEOTIDE SEQUENCE</scope>
</reference>
<dbReference type="PANTHER" id="PTHR43277">
    <property type="entry name" value="ARGININE DECARBOXYLASE"/>
    <property type="match status" value="1"/>
</dbReference>
<dbReference type="GO" id="GO:0016831">
    <property type="term" value="F:carboxy-lyase activity"/>
    <property type="evidence" value="ECO:0007669"/>
    <property type="project" value="UniProtKB-KW"/>
</dbReference>
<dbReference type="InterPro" id="IPR000310">
    <property type="entry name" value="Orn/Lys/Arg_deCO2ase_major_dom"/>
</dbReference>
<evidence type="ECO:0000313" key="8">
    <source>
        <dbReference type="EMBL" id="CAB4920847.1"/>
    </source>
</evidence>
<accession>A0A6J7HIK8</accession>
<proteinExistence type="inferred from homology"/>
<feature type="domain" description="Orn/Lys/Arg decarboxylases family 1 pyridoxal-P attachment site" evidence="6">
    <location>
        <begin position="9"/>
        <end position="297"/>
    </location>
</feature>
<evidence type="ECO:0000259" key="6">
    <source>
        <dbReference type="Pfam" id="PF01276"/>
    </source>
</evidence>
<name>A0A6J7HIK8_9ZZZZ</name>
<dbReference type="AlphaFoldDB" id="A0A6J7HIK8"/>
<keyword evidence="4" id="KW-0663">Pyridoxal phosphate</keyword>
<evidence type="ECO:0000256" key="1">
    <source>
        <dbReference type="ARBA" id="ARBA00001933"/>
    </source>
</evidence>
<evidence type="ECO:0000256" key="2">
    <source>
        <dbReference type="ARBA" id="ARBA00010671"/>
    </source>
</evidence>
<comment type="cofactor">
    <cofactor evidence="1">
        <name>pyridoxal 5'-phosphate</name>
        <dbReference type="ChEBI" id="CHEBI:597326"/>
    </cofactor>
</comment>
<dbReference type="InterPro" id="IPR008286">
    <property type="entry name" value="Prn/Lys/Arg_de-COase_C"/>
</dbReference>
<dbReference type="SUPFAM" id="SSF53383">
    <property type="entry name" value="PLP-dependent transferases"/>
    <property type="match status" value="1"/>
</dbReference>
<protein>
    <submittedName>
        <fullName evidence="8">Unannotated protein</fullName>
    </submittedName>
</protein>